<dbReference type="EMBL" id="CP023344">
    <property type="protein sequence ID" value="ATC64303.1"/>
    <property type="molecule type" value="Genomic_DNA"/>
</dbReference>
<dbReference type="InterPro" id="IPR036390">
    <property type="entry name" value="WH_DNA-bd_sf"/>
</dbReference>
<dbReference type="PANTHER" id="PTHR42756:SF1">
    <property type="entry name" value="TRANSCRIPTIONAL REPRESSOR OF EMRAB OPERON"/>
    <property type="match status" value="1"/>
</dbReference>
<keyword evidence="6" id="KW-1185">Reference proteome</keyword>
<dbReference type="KEGG" id="vbh:CMV30_10250"/>
<name>A0A290Q7A9_9BACT</name>
<dbReference type="Proteomes" id="UP000217265">
    <property type="component" value="Chromosome"/>
</dbReference>
<accession>A0A290Q7A9</accession>
<evidence type="ECO:0000256" key="3">
    <source>
        <dbReference type="ARBA" id="ARBA00023163"/>
    </source>
</evidence>
<dbReference type="PRINTS" id="PR00598">
    <property type="entry name" value="HTHMARR"/>
</dbReference>
<evidence type="ECO:0000256" key="2">
    <source>
        <dbReference type="ARBA" id="ARBA00023125"/>
    </source>
</evidence>
<feature type="domain" description="HTH marR-type" evidence="4">
    <location>
        <begin position="28"/>
        <end position="162"/>
    </location>
</feature>
<gene>
    <name evidence="5" type="ORF">CMV30_10250</name>
</gene>
<reference evidence="5 6" key="1">
    <citation type="submission" date="2017-09" db="EMBL/GenBank/DDBJ databases">
        <title>Complete genome sequence of Verrucomicrobial strain HZ-65, isolated from freshwater.</title>
        <authorList>
            <person name="Choi A."/>
        </authorList>
    </citation>
    <scope>NUCLEOTIDE SEQUENCE [LARGE SCALE GENOMIC DNA]</scope>
    <source>
        <strain evidence="5 6">HZ-65</strain>
    </source>
</reference>
<keyword evidence="2" id="KW-0238">DNA-binding</keyword>
<keyword evidence="1" id="KW-0805">Transcription regulation</keyword>
<dbReference type="InterPro" id="IPR036388">
    <property type="entry name" value="WH-like_DNA-bd_sf"/>
</dbReference>
<dbReference type="SUPFAM" id="SSF46785">
    <property type="entry name" value="Winged helix' DNA-binding domain"/>
    <property type="match status" value="1"/>
</dbReference>
<dbReference type="GO" id="GO:0003700">
    <property type="term" value="F:DNA-binding transcription factor activity"/>
    <property type="evidence" value="ECO:0007669"/>
    <property type="project" value="InterPro"/>
</dbReference>
<dbReference type="AlphaFoldDB" id="A0A290Q7A9"/>
<proteinExistence type="predicted"/>
<organism evidence="5 6">
    <name type="scientific">Nibricoccus aquaticus</name>
    <dbReference type="NCBI Taxonomy" id="2576891"/>
    <lineage>
        <taxon>Bacteria</taxon>
        <taxon>Pseudomonadati</taxon>
        <taxon>Verrucomicrobiota</taxon>
        <taxon>Opitutia</taxon>
        <taxon>Opitutales</taxon>
        <taxon>Opitutaceae</taxon>
        <taxon>Nibricoccus</taxon>
    </lineage>
</organism>
<dbReference type="PANTHER" id="PTHR42756">
    <property type="entry name" value="TRANSCRIPTIONAL REGULATOR, MARR"/>
    <property type="match status" value="1"/>
</dbReference>
<dbReference type="Gene3D" id="1.10.10.10">
    <property type="entry name" value="Winged helix-like DNA-binding domain superfamily/Winged helix DNA-binding domain"/>
    <property type="match status" value="1"/>
</dbReference>
<evidence type="ECO:0000313" key="6">
    <source>
        <dbReference type="Proteomes" id="UP000217265"/>
    </source>
</evidence>
<evidence type="ECO:0000256" key="1">
    <source>
        <dbReference type="ARBA" id="ARBA00023015"/>
    </source>
</evidence>
<dbReference type="Pfam" id="PF12802">
    <property type="entry name" value="MarR_2"/>
    <property type="match status" value="1"/>
</dbReference>
<evidence type="ECO:0000313" key="5">
    <source>
        <dbReference type="EMBL" id="ATC64303.1"/>
    </source>
</evidence>
<dbReference type="GO" id="GO:0003677">
    <property type="term" value="F:DNA binding"/>
    <property type="evidence" value="ECO:0007669"/>
    <property type="project" value="UniProtKB-KW"/>
</dbReference>
<evidence type="ECO:0000259" key="4">
    <source>
        <dbReference type="PROSITE" id="PS50995"/>
    </source>
</evidence>
<keyword evidence="3" id="KW-0804">Transcription</keyword>
<dbReference type="InterPro" id="IPR000835">
    <property type="entry name" value="HTH_MarR-typ"/>
</dbReference>
<protein>
    <recommendedName>
        <fullName evidence="4">HTH marR-type domain-containing protein</fullName>
    </recommendedName>
</protein>
<dbReference type="SMART" id="SM00347">
    <property type="entry name" value="HTH_MARR"/>
    <property type="match status" value="1"/>
</dbReference>
<sequence length="171" mass="18320">MRSVSATPSTFLAHEALLLASRPAEERRCHALHELLETGHALSHALRTELARASLTESGFRLLACLFRNRSDTLTSSALADTLHLSTAALNQLLSRLELSGLVSRAPAPAGRRALVVSITAKGAATFQTAARRLLAATGKLMEPLASSELESLDHACIRLRENLTPSVTPH</sequence>
<dbReference type="PROSITE" id="PS50995">
    <property type="entry name" value="HTH_MARR_2"/>
    <property type="match status" value="1"/>
</dbReference>
<dbReference type="OrthoDB" id="162531at2"/>